<comment type="caution">
    <text evidence="2">The sequence shown here is derived from an EMBL/GenBank/DDBJ whole genome shotgun (WGS) entry which is preliminary data.</text>
</comment>
<dbReference type="SUPFAM" id="SSF56059">
    <property type="entry name" value="Glutathione synthetase ATP-binding domain-like"/>
    <property type="match status" value="1"/>
</dbReference>
<keyword evidence="2" id="KW-0012">Acyltransferase</keyword>
<dbReference type="InterPro" id="IPR016102">
    <property type="entry name" value="Succinyl-CoA_synth-like"/>
</dbReference>
<dbReference type="Gene3D" id="3.40.50.720">
    <property type="entry name" value="NAD(P)-binding Rossmann-like Domain"/>
    <property type="match status" value="1"/>
</dbReference>
<gene>
    <name evidence="2" type="ORF">ACFSXZ_12305</name>
</gene>
<dbReference type="GO" id="GO:0016746">
    <property type="term" value="F:acyltransferase activity"/>
    <property type="evidence" value="ECO:0007669"/>
    <property type="project" value="UniProtKB-KW"/>
</dbReference>
<dbReference type="InterPro" id="IPR043938">
    <property type="entry name" value="Ligase_CoA_dom"/>
</dbReference>
<dbReference type="Gene3D" id="3.30.1490.20">
    <property type="entry name" value="ATP-grasp fold, A domain"/>
    <property type="match status" value="1"/>
</dbReference>
<dbReference type="Gene3D" id="3.40.630.30">
    <property type="match status" value="1"/>
</dbReference>
<evidence type="ECO:0000313" key="3">
    <source>
        <dbReference type="Proteomes" id="UP001597417"/>
    </source>
</evidence>
<name>A0ABW5FQG7_9PSEU</name>
<dbReference type="Gene3D" id="3.30.470.20">
    <property type="entry name" value="ATP-grasp fold, B domain"/>
    <property type="match status" value="1"/>
</dbReference>
<dbReference type="SMART" id="SM00881">
    <property type="entry name" value="CoA_binding"/>
    <property type="match status" value="1"/>
</dbReference>
<dbReference type="Gene3D" id="3.40.50.261">
    <property type="entry name" value="Succinyl-CoA synthetase domains"/>
    <property type="match status" value="2"/>
</dbReference>
<evidence type="ECO:0000259" key="1">
    <source>
        <dbReference type="PROSITE" id="PS51186"/>
    </source>
</evidence>
<evidence type="ECO:0000313" key="2">
    <source>
        <dbReference type="EMBL" id="MFD2417106.1"/>
    </source>
</evidence>
<keyword evidence="3" id="KW-1185">Reference proteome</keyword>
<dbReference type="InterPro" id="IPR000182">
    <property type="entry name" value="GNAT_dom"/>
</dbReference>
<dbReference type="EC" id="2.3.1.-" evidence="2"/>
<sequence>MITDRAVSVVLADGEVVRIRTLRPADADDVVALHRGLDDHDRYLRFFGAAPSGLEGLARKMAAETGVRHAAVGAFRRDRLIGVAHYEATTDPTEAEVALAVDSSAQAHGVGTLMLEYLVSVARSYGIRRLTGQVLAENTRMFGVFTDLGLPFRATPGGPEREFVLSLEPGEPYWDALNEREREADIASLRAVLRPASVAVIGASRRPGAVGHAVLKNVLDGGYSGDLFAVNPAATEILGVPCAPSVAELPSCPELVVVCVPAAAVPDAIIHSGECGVRAAVVISAGLTGTDAGERVIEAARKYGMRLVGPNCVGVANTDGATRLNATFVPGVVPAGAVGVVSQSGGFGIALLESLRQLGVGVSSMVSTGDKYDVSGNDLLMWWQRDPGTEIAVLYLESFGNPRKFGRLARALAATKPVLAIRTGSTEVARRAAASHTAAAATPAVTRDALYEQAGVIAVDTVTELVDAIAALSWQPLPGGNRVAVVSNAGGAGVLAADACARSGLALPELGADTTARLRALLSGQASVSNPVDTTAAVSAEVFGACLDVLLADDAVDAVIAAAVPTALGDPVDAVRELPAGTKPVLAVRFGQLAHVEPLMSPAGRPATAAYADPAGAAAVLGHLASYAEWRRHRGPVVAPDLPGIDPQRAIALLRERPAGWLDPLTVTELLDCFGIPSVPTRFAADEDAAAKAFAELGGPVAVKATVEGMVHKSAHGGVALGVSDENAVRDVVRRWRNRFGAAWKGAVVQPMSPPGRELLAGIAGDEVFGPLVVFGLGGVDTDLVADRAARLAPLTERDAELLVHGLRSSPGLFGDDAGSGRLDTAAIGDVLLRVSRLAELLPEVAELDLNPLVAWSDGCVALDARIRVEPRTPNDPFLRRLRT</sequence>
<dbReference type="Pfam" id="PF13380">
    <property type="entry name" value="CoA_binding_2"/>
    <property type="match status" value="1"/>
</dbReference>
<dbReference type="CDD" id="cd04301">
    <property type="entry name" value="NAT_SF"/>
    <property type="match status" value="1"/>
</dbReference>
<dbReference type="InterPro" id="IPR036291">
    <property type="entry name" value="NAD(P)-bd_dom_sf"/>
</dbReference>
<dbReference type="Pfam" id="PF13302">
    <property type="entry name" value="Acetyltransf_3"/>
    <property type="match status" value="1"/>
</dbReference>
<reference evidence="3" key="1">
    <citation type="journal article" date="2019" name="Int. J. Syst. Evol. Microbiol.">
        <title>The Global Catalogue of Microorganisms (GCM) 10K type strain sequencing project: providing services to taxonomists for standard genome sequencing and annotation.</title>
        <authorList>
            <consortium name="The Broad Institute Genomics Platform"/>
            <consortium name="The Broad Institute Genome Sequencing Center for Infectious Disease"/>
            <person name="Wu L."/>
            <person name="Ma J."/>
        </authorList>
    </citation>
    <scope>NUCLEOTIDE SEQUENCE [LARGE SCALE GENOMIC DNA]</scope>
    <source>
        <strain evidence="3">CGMCC 4.7645</strain>
    </source>
</reference>
<dbReference type="SUPFAM" id="SSF55729">
    <property type="entry name" value="Acyl-CoA N-acyltransferases (Nat)"/>
    <property type="match status" value="1"/>
</dbReference>
<organism evidence="2 3">
    <name type="scientific">Amycolatopsis pigmentata</name>
    <dbReference type="NCBI Taxonomy" id="450801"/>
    <lineage>
        <taxon>Bacteria</taxon>
        <taxon>Bacillati</taxon>
        <taxon>Actinomycetota</taxon>
        <taxon>Actinomycetes</taxon>
        <taxon>Pseudonocardiales</taxon>
        <taxon>Pseudonocardiaceae</taxon>
        <taxon>Amycolatopsis</taxon>
    </lineage>
</organism>
<dbReference type="InterPro" id="IPR003781">
    <property type="entry name" value="CoA-bd"/>
</dbReference>
<dbReference type="RefSeq" id="WP_378264500.1">
    <property type="nucleotide sequence ID" value="NZ_JBHUKR010000006.1"/>
</dbReference>
<dbReference type="PANTHER" id="PTHR42793">
    <property type="entry name" value="COA BINDING DOMAIN CONTAINING PROTEIN"/>
    <property type="match status" value="1"/>
</dbReference>
<dbReference type="Proteomes" id="UP001597417">
    <property type="component" value="Unassembled WGS sequence"/>
</dbReference>
<dbReference type="InterPro" id="IPR016181">
    <property type="entry name" value="Acyl_CoA_acyltransferase"/>
</dbReference>
<keyword evidence="2" id="KW-0808">Transferase</keyword>
<dbReference type="Pfam" id="PF13607">
    <property type="entry name" value="Succ_CoA_lig"/>
    <property type="match status" value="1"/>
</dbReference>
<dbReference type="SUPFAM" id="SSF51735">
    <property type="entry name" value="NAD(P)-binding Rossmann-fold domains"/>
    <property type="match status" value="1"/>
</dbReference>
<feature type="domain" description="N-acetyltransferase" evidence="1">
    <location>
        <begin position="17"/>
        <end position="168"/>
    </location>
</feature>
<dbReference type="EMBL" id="JBHUKR010000006">
    <property type="protein sequence ID" value="MFD2417106.1"/>
    <property type="molecule type" value="Genomic_DNA"/>
</dbReference>
<dbReference type="SUPFAM" id="SSF52210">
    <property type="entry name" value="Succinyl-CoA synthetase domains"/>
    <property type="match status" value="2"/>
</dbReference>
<dbReference type="InterPro" id="IPR032875">
    <property type="entry name" value="Succ_CoA_lig_flav_dom"/>
</dbReference>
<dbReference type="PANTHER" id="PTHR42793:SF1">
    <property type="entry name" value="PEPTIDYL-LYSINE N-ACETYLTRANSFERASE PATZ"/>
    <property type="match status" value="1"/>
</dbReference>
<proteinExistence type="predicted"/>
<protein>
    <submittedName>
        <fullName evidence="2">GNAT family N-acetyltransferase</fullName>
        <ecNumber evidence="2">2.3.1.-</ecNumber>
    </submittedName>
</protein>
<dbReference type="Pfam" id="PF13549">
    <property type="entry name" value="ATP-grasp_5"/>
    <property type="match status" value="1"/>
</dbReference>
<dbReference type="PROSITE" id="PS51186">
    <property type="entry name" value="GNAT"/>
    <property type="match status" value="1"/>
</dbReference>
<dbReference type="Pfam" id="PF19045">
    <property type="entry name" value="Ligase_CoA_2"/>
    <property type="match status" value="1"/>
</dbReference>
<dbReference type="InterPro" id="IPR013815">
    <property type="entry name" value="ATP_grasp_subdomain_1"/>
</dbReference>
<accession>A0ABW5FQG7</accession>